<feature type="region of interest" description="Disordered" evidence="5">
    <location>
        <begin position="1336"/>
        <end position="1378"/>
    </location>
</feature>
<dbReference type="FunFam" id="3.80.10.10:FF:001164">
    <property type="entry name" value="GH01279p"/>
    <property type="match status" value="6"/>
</dbReference>
<evidence type="ECO:0000313" key="9">
    <source>
        <dbReference type="Proteomes" id="UP001152797"/>
    </source>
</evidence>
<dbReference type="EMBL" id="CAMXCT010006530">
    <property type="protein sequence ID" value="CAI4015416.1"/>
    <property type="molecule type" value="Genomic_DNA"/>
</dbReference>
<dbReference type="OrthoDB" id="676979at2759"/>
<organism evidence="7">
    <name type="scientific">Cladocopium goreaui</name>
    <dbReference type="NCBI Taxonomy" id="2562237"/>
    <lineage>
        <taxon>Eukaryota</taxon>
        <taxon>Sar</taxon>
        <taxon>Alveolata</taxon>
        <taxon>Dinophyceae</taxon>
        <taxon>Suessiales</taxon>
        <taxon>Symbiodiniaceae</taxon>
        <taxon>Cladocopium</taxon>
    </lineage>
</organism>
<dbReference type="PANTHER" id="PTHR24366:SF96">
    <property type="entry name" value="LEUCINE RICH REPEAT CONTAINING 53"/>
    <property type="match status" value="1"/>
</dbReference>
<keyword evidence="3" id="KW-0677">Repeat</keyword>
<reference evidence="7" key="1">
    <citation type="submission" date="2022-10" db="EMBL/GenBank/DDBJ databases">
        <authorList>
            <person name="Chen Y."/>
            <person name="Dougan E. K."/>
            <person name="Chan C."/>
            <person name="Rhodes N."/>
            <person name="Thang M."/>
        </authorList>
    </citation>
    <scope>NUCLEOTIDE SEQUENCE</scope>
</reference>
<keyword evidence="9" id="KW-1185">Reference proteome</keyword>
<dbReference type="Pfam" id="PF13855">
    <property type="entry name" value="LRR_8"/>
    <property type="match status" value="26"/>
</dbReference>
<dbReference type="InterPro" id="IPR003591">
    <property type="entry name" value="Leu-rich_rpt_typical-subtyp"/>
</dbReference>
<dbReference type="Gene3D" id="3.80.10.10">
    <property type="entry name" value="Ribonuclease Inhibitor"/>
    <property type="match status" value="23"/>
</dbReference>
<dbReference type="SUPFAM" id="SSF52047">
    <property type="entry name" value="RNI-like"/>
    <property type="match status" value="5"/>
</dbReference>
<proteinExistence type="predicted"/>
<gene>
    <name evidence="7" type="ORF">C1SCF055_LOCUS40246</name>
</gene>
<evidence type="ECO:0000256" key="4">
    <source>
        <dbReference type="ARBA" id="ARBA00023180"/>
    </source>
</evidence>
<feature type="region of interest" description="Disordered" evidence="5">
    <location>
        <begin position="5397"/>
        <end position="5447"/>
    </location>
</feature>
<keyword evidence="1" id="KW-0433">Leucine-rich repeat</keyword>
<evidence type="ECO:0000256" key="1">
    <source>
        <dbReference type="ARBA" id="ARBA00022614"/>
    </source>
</evidence>
<reference evidence="8" key="2">
    <citation type="submission" date="2024-04" db="EMBL/GenBank/DDBJ databases">
        <authorList>
            <person name="Chen Y."/>
            <person name="Shah S."/>
            <person name="Dougan E. K."/>
            <person name="Thang M."/>
            <person name="Chan C."/>
        </authorList>
    </citation>
    <scope>NUCLEOTIDE SEQUENCE [LARGE SCALE GENOMIC DNA]</scope>
</reference>
<feature type="compositionally biased region" description="Acidic residues" evidence="5">
    <location>
        <begin position="1353"/>
        <end position="1366"/>
    </location>
</feature>
<dbReference type="InterPro" id="IPR032675">
    <property type="entry name" value="LRR_dom_sf"/>
</dbReference>
<keyword evidence="6" id="KW-1133">Transmembrane helix</keyword>
<evidence type="ECO:0000313" key="8">
    <source>
        <dbReference type="EMBL" id="CAL1168791.1"/>
    </source>
</evidence>
<dbReference type="Pfam" id="PF00560">
    <property type="entry name" value="LRR_1"/>
    <property type="match status" value="2"/>
</dbReference>
<dbReference type="FunFam" id="3.80.10.10:FF:000770">
    <property type="entry name" value="Uncharacterized protein"/>
    <property type="match status" value="1"/>
</dbReference>
<feature type="compositionally biased region" description="Basic and acidic residues" evidence="5">
    <location>
        <begin position="901"/>
        <end position="912"/>
    </location>
</feature>
<evidence type="ECO:0000256" key="6">
    <source>
        <dbReference type="SAM" id="Phobius"/>
    </source>
</evidence>
<dbReference type="EMBL" id="CAMXCT030006530">
    <property type="protein sequence ID" value="CAL4802728.1"/>
    <property type="molecule type" value="Genomic_DNA"/>
</dbReference>
<evidence type="ECO:0000256" key="5">
    <source>
        <dbReference type="SAM" id="MobiDB-lite"/>
    </source>
</evidence>
<dbReference type="InterPro" id="IPR001611">
    <property type="entry name" value="Leu-rich_rpt"/>
</dbReference>
<name>A0A9P1GIQ4_9DINO</name>
<feature type="region of interest" description="Disordered" evidence="5">
    <location>
        <begin position="901"/>
        <end position="954"/>
    </location>
</feature>
<feature type="compositionally biased region" description="Acidic residues" evidence="5">
    <location>
        <begin position="5399"/>
        <end position="5408"/>
    </location>
</feature>
<dbReference type="PANTHER" id="PTHR24366">
    <property type="entry name" value="IG(IMMUNOGLOBULIN) AND LRR(LEUCINE RICH REPEAT) DOMAINS"/>
    <property type="match status" value="1"/>
</dbReference>
<dbReference type="SMART" id="SM00368">
    <property type="entry name" value="LRR_RI"/>
    <property type="match status" value="24"/>
</dbReference>
<comment type="caution">
    <text evidence="7">The sequence shown here is derived from an EMBL/GenBank/DDBJ whole genome shotgun (WGS) entry which is preliminary data.</text>
</comment>
<dbReference type="SMART" id="SM00369">
    <property type="entry name" value="LRR_TYP"/>
    <property type="match status" value="89"/>
</dbReference>
<sequence>MPIILLSVEELQDFSALVLDEFCTVVVVLFLDRVGRDCVGSFGGAQFVSPIRCLMSVSVDIPGHGHFDIKLTASSTAADIILLLRERLPDSPWHGNKLLSSGVCQLQCDDIVEATRHSTLVLTNYSICEEPVCKFLACLEQHALVRELSSSTFYWVCAYANNQHCVEEDIKSNPRSTSFYRAMQMSEGVLLVLDSAGTYSPCLLVMIIALLLSTHFYPIHTADFGCFPCRCHQKDHGAKHLASCSLIGILRLKDVSLSEQDITSVAEDAFTSSRSLQRLSLSGNRLSFLPEKVFAPLDSLQLFDLGRLGLQQVESDTFAGLSSLRILSLSQNRLNALPKDLLRPMPALQQLLLGGKSDERGHRIVDGNELSILPQELLQHSPRLQVLDLSENDKLTSLPNHIFDKTPLLQALDLASNKLTELPGKIFSGLSKLQKLDLSRNTLSELPAEVFSGLGKLQELDLGWNRLSELPDEVFSGLINLQELDLQINDLSELPAEVFSGLGRLQELHLGYNSLTRLHAGVFSGLSNLQELDLGSNKLSELPAEVFSGLSQLQKINLHYNKLSELPANIFSGLGRLEELDLKFNKLNELPAEVFSGLSSLQKLNLGYNSLTRLHAGVFSGLINLQKLDLTDNWLSELPAEVFSGLRNLQHLDLEYNSLSKLPAEVWANLFAGLSKLQVLFLSHNKLGELPAQVWANMFSGLRSLQVLSLGTNKLSKLYNRLGELSSKVWSKSFAELSHLQNLDLSNNDLSKLHAGVFSGLGNLQSKVAVAPGAQLERRSQTEEKLTAAARTPSTARLTSFESRGVRLGIPRETRVHLPCPREMLRFDCPSFVLGLLCGIALFLFIEAWVTLRWAVVSWLERPVDRLVADLREEIGDLRAELAQLRREVRELRREYRADSRASGDSRLESHAGSRTGYGSPTPSSTTRGGRQSPDPERDYSVVDSAPAVSGSAPATPLTWIERENICDRIGEFISNSLQGLHRGTSHRDQIPLPSRLWLIVRDYQGQIYTPVKVVKSWTSCKALVKRPGGGECGDSIFVGLPSEREARRDRAMSVFRQPPWLSDRPPLVFAGGSVLSDYPVCLWVLDPEEGGTTSLQVIQICYLEGKVLVAVPFAVWHKAVNRRILPPSSLTRPTLIEVQAASADDRSVAEGDFYLKLWVGFLRDTYADQLEIFEECDCEFFFDEELQTRLPLAHALVEISQEHFAFFSADGTDGAPLTASEQMAAGLEDEEELADAGSPTAKRLQRLEETMVDISSQLKQMVKPKASAAGPKRKAKAKASAPLKAREKAAGGTTSPGDLRAQFPLLDGGVAQAALQAGIPRSSLEQMQHLMMRGKPGAQMKDLNSKVQPDPLSEDEPTAGEDMPDPDAAGLAEPRDPVASTLDKLAAIVEILTEDRKKKQAASRLDAALDGTYASSSDAPLTGAGKKAAAARRALMAAYDDQPHEISNLIERQMFEDLNCLTLGPGMAAKGLNARAWVEFRSKVGNYRTSVYSSWSVAGILDSLISGNVAKARARACVLLLMLDQASIDKGSWTLAGELALEPPPPFSSFSQHQAPAIHDGESPFSKLLDPRWAELAMTHLKDTEDYLSKRRALGRPGTRRELNLHEREVGRSDDGHLVHCPWFRSFYHKGPGPDRIGSTLTSSSTWPTPVPYPEVSSAGGVVVLSWLALGCPEAVLISLRLGASLTSRQWSAVRNLEHLGVDGSILEFDYAVDMVRVAVGRSPCVAEPNAKPLVADRLSFSLRPTCDLLPLFDDSTSELYKHPLSKGRDRDSLPVPPPVQVCASPNEKFNLFKKVAVSGWLKPVPEGSSLSNYRHGLFAVPKHGLRDRMVLDSWPANLADPRQTKVAIGLSLLAMGDTCAVEYAQRLLHVGIIVDDLALLGRVLLTDYAAYAHPGLENNHKKAFEGVMGSSCGEPMDLREIRFPFHLIVAAFWWDQLCAGDHSVFDAGMIAVGATNHADDIPYDDVVGSAELDLAPNRAVNARVFLSERNMGKAAEMAEVSLFKGPLSADGVTLCQHADWSRTEKLNVADGSKTGNSRVGETKNPRVAYLLLGKTFKNLEYDLSTLTRGTVLPSDGVVAATSLWSSMSLQAPTCSIGNFLAAYVMEQLLQLDVANRRRQCPVGVVAATSLWSSMSLQAPTCSIGNFLAAYVMEQLLQLDVANRTAKWLWFFSLTAWAVFTALVLLEVLPNLTRCLMSVSVDIPGHGHFDIKLTASSTAADIILLLRERLPDSPWHGNKLLSSGVCQLQCDDIVEATRHSTLVLTNYSEITNQETFCIKDTAERGITREQLAKIVVFISKMADRWCDGYAKKGCSMVELMAIQVQRPHWFVSHAWIEPVCKFLACLEQHALVRELSSSTFYWVCAYANNQHCVEEDIKSNPRSTSFYRAMQMSEGVLLVLDSAGTYSPCLLVTIIALLLSTHFYPIHKDDFGCFPCRCLQKEDGAKHLASCNLVGVLRLKDVSLSEQDITSVAEDAFTSSWGLQRLSLSGNRLSVLPKKLFAPLDNLQLLDLGRLGLQQVESDTFAGLSNLKILSLSQNQLKVLPEDLLRPMPALEKFLLGGKSDEKDDRIVDGNWLSVLPQELLQHCPLLQVLDLSQNLLTSLPNHIFDKTPLLQALDLGSNKLTELPGKIFSGLNRLQKLDLSWNTLSELPAEVFSGLNNLQELQINSNKIWALPPEVFSGLSNLRELNLRYNLKLSELPAEVFSQLTNLQKLYLDQNELSELPAEVFSGLINLQELDLHSNDLSDLPAEVFAGLSKLQILNLGYNSLTRLHAGVFSGLSNLQELELYENELSELPADLFSGLRKLQHLNLGANKLSKLPAEVWAHLFAGLSNLRWLSLKSNKLSVLPAEVFSGLGRLQELDLSYSSLSELPAEVFSGLGRLQELDLGSNSLNELPLEVWDNLFAGLGHLQSKVAVARGAQLERRSHTEASECPVEVITGIKVFSRSLHEAFGSGVISVSVQPPLKNSLRERLERPALRNEFRESWGEARYSKRNPGPPSLSQRDVEDLPAVVLEECGFAASMSVSVDIPGHGCFDIKLTASITAADIILLLRERLPDSPWHGNKLLSSGVCQLQCDDIVEATHHSTLVLTNYSEITNQETFCIKDTAERGITREQLAKIVVFISKMADRWCETFGEQRGTRLQFETFNLYDANHWIIKPDGYAKKGCSMVELMAIQVQRPHWFVSHAWIEPVCKFLACLEQHALVRELSSSTFYWVCAYANNQHCVEEDIKSNPRSTSFYRAMQMSEGVLLVLDSAGTYSPCLLVTIIALLLSTHFYPIHKDDFGCFPCRCLQKEDGAKHLASCSLIGILRLKDVSLSEQSITSIAEDAFTSLTSLQRLSLSGNRLSFLPEKVFAPLDSLQLLDLGRLGLQQVESDTFAGLSSLRILSLSQNHLKVLPEDLLRPMPALEKFLLGGKTDKGKRIVDGNELSILPQDLLQHSPRLQVLDLSENTLSSLPHNVLDKLPLLETLDLGSNILTDLPGKIFDKTPLLQTLDLGLNRLTDLPGKIFDKTPLLETLDLGSNKLTDLPGKIFSGLSKLQKLYLSENELSELPAEVFSGLINLQELYLSENELSELPAEVFAGLSNLQELDLRSNKLSELPSEVWANLFAGLSKLQELDLEWNRLSELPAEVFSGLSKLQKLNLVYNSLSKLPAEVWAHLFAGLSNLRELNLRSNSLGELPSKVWSKSFAGLSQLQVLYLGGNDLSKLHAEAFSTLGNLQKLVLDRCRLNELPLEVWANLFAGLNKLQELDLSYNELSELPDEVFSGLINLQELDLHHNDLSELHAGVFSGLSSLQKLNLGENSLTRLHAGVFSGLSHLQELDLGENDLSELHAEVFSGLSNLQKLNLGENSLTRLHAGVFSGLSHLQELDLGENDLSELHAEVFSGLRKLQDLNLGTNRLSKLPAEVWPDLFAGLSNLRKLNLRSNRLGELSSKVWSKSFAGLSHLLELYLGGNDLSKLHAEAFSTLGNLQKLVLDENRLNELPVEIWANLFAGLSNLRKLNLRSNRLGELSSKVWSKSFAGLSHLLELYLGGNDLSKLHAEAFSTLGNLQKLVLDENRLNELPVEIWANLFAGLSNLRKLNLRSNRLGELSSKVWSKSFAGLSHLQELDLGGNDLSKLPAGVFSGLSNLQILNLGYNKLSELPAEVWAHLFTGLDNLRSKVAVAPGAQLERCSHTEASECPVEVITVMKTSTTKEKTDSEGSRTEVVCLKTLKEVAETGVHCHSARCALDQAPMAPNENITPRIFEKFTAAARMPSTARRVSRVVGTRCLMSVSVDIPGHGHFDIKLTASSTAADIILLLRERLPDSPWHGNKLLSSGVCQLQCDDIVEATRHSTLVLTNYSEITNQEAFCIEDTAERGITREQLAKIVVFISKMADRWCETFGEQRGTRLQFETFNLYDANHWIIKPEPVCKFLACLEQHALVRELSSSTFYWVCAYANNQHCVEEDIKSNPRSTSFYRAMQMSEGVLLVLDSAGTPFEAQPWDGEFRYSPCLLVTIIALLLSSHFYPIHTADFGCFPCRCQEKDYGAKHLANCHLVGILRLKDVSLSGQDITSVAEDAFTSSWGLQRLSLSGNRLSVLQQNVFSPLESLQLLDLGRLGLQQVESDTFAGLSNLKILSLSQNQLKVLPEDLLCPMPALEKFLLGGNTDETGYHFLDGNQLTLLPQELLQHTPRLQVLDLSENKLSSLPNGIFDKTPLLRTLDLGSNKLADLPGEIFSGLSKLQELVLRSNELSELPVEVWANLFSGLRNLQDLDLGYNKLGQLPSAVWSKSFAGLSNLQILNLRSNKLSELPAEVFAGLSNLQILNLRSNKLSELPSEVWANLFSGLRNLQDLDLGYNKLGQLPAEVFAGLSNLQDLNLRSNKLSELPAEVWAHLFAGLSNLRTLNLWDNKLGESPSEVWSKSFAELSHLQELWLGRNDLSELHAGVFSGLSSLQKLILGYNSLTRLHAGVFSGLSNLQELYLRSNLLSELPAEVWANLFAGLSNLQELNLRSNKLGELPSEVWSNLFAELSHLQELDLGRNDLSKLHAEAFSTLGNLRKLDLDGCRLNELPVEVWDHLFAGLGHLQELDLSYNKLGELPSEVWSNLFAELSHLQELDLGRNDLSKLHAEAFSTLGNLRKLDLDRCRLNELPVEVWDHLFAGLGHLQELDLSYNKLGELPAQGWVNMFSGLGSLQELWLNGNDLSELHDEVWTNMLSELDQLQKLVLFGNGLNELPAICSAIKCLGSATSSGVRAFDGGRPRQRDELRWSDMVRLKTTQLLRRLVELLNWIARTPAQLLEGTESWNLAIRCLMSVSVDIPGQGYFDIKLTASSTAADIILLLRERLPDSPWHGNKLLSSGVCQLQCDDIVEATRHSTLVLTNYSEITNQAFQKDMPMKPLEPMEPLRPMQADEADEADEADGAAGAAGADDTDEADGADEADGVGEQSATEQAPLCIENM</sequence>
<feature type="transmembrane region" description="Helical" evidence="6">
    <location>
        <begin position="2169"/>
        <end position="2190"/>
    </location>
</feature>
<keyword evidence="6" id="KW-0472">Membrane</keyword>
<dbReference type="SMART" id="SM00365">
    <property type="entry name" value="LRR_SD22"/>
    <property type="match status" value="46"/>
</dbReference>
<evidence type="ECO:0000256" key="3">
    <source>
        <dbReference type="ARBA" id="ARBA00022737"/>
    </source>
</evidence>
<dbReference type="EMBL" id="CAMXCT020006530">
    <property type="protein sequence ID" value="CAL1168791.1"/>
    <property type="molecule type" value="Genomic_DNA"/>
</dbReference>
<keyword evidence="4" id="KW-0325">Glycoprotein</keyword>
<dbReference type="Proteomes" id="UP001152797">
    <property type="component" value="Unassembled WGS sequence"/>
</dbReference>
<feature type="region of interest" description="Disordered" evidence="5">
    <location>
        <begin position="1259"/>
        <end position="1301"/>
    </location>
</feature>
<keyword evidence="6" id="KW-0812">Transmembrane</keyword>
<accession>A0A9P1GIQ4</accession>
<feature type="transmembrane region" description="Helical" evidence="6">
    <location>
        <begin position="2397"/>
        <end position="2420"/>
    </location>
</feature>
<dbReference type="SMART" id="SM00364">
    <property type="entry name" value="LRR_BAC"/>
    <property type="match status" value="70"/>
</dbReference>
<evidence type="ECO:0000313" key="7">
    <source>
        <dbReference type="EMBL" id="CAI4015416.1"/>
    </source>
</evidence>
<keyword evidence="2" id="KW-0732">Signal</keyword>
<evidence type="ECO:0000256" key="2">
    <source>
        <dbReference type="ARBA" id="ARBA00022729"/>
    </source>
</evidence>
<dbReference type="PROSITE" id="PS51450">
    <property type="entry name" value="LRR"/>
    <property type="match status" value="45"/>
</dbReference>
<feature type="compositionally biased region" description="Acidic residues" evidence="5">
    <location>
        <begin position="5417"/>
        <end position="5430"/>
    </location>
</feature>
<protein>
    <submittedName>
        <fullName evidence="7">Uncharacterized protein</fullName>
    </submittedName>
</protein>
<feature type="compositionally biased region" description="Low complexity" evidence="5">
    <location>
        <begin position="913"/>
        <end position="931"/>
    </location>
</feature>
<dbReference type="SUPFAM" id="SSF52058">
    <property type="entry name" value="L domain-like"/>
    <property type="match status" value="7"/>
</dbReference>